<evidence type="ECO:0000256" key="3">
    <source>
        <dbReference type="ARBA" id="ARBA00022553"/>
    </source>
</evidence>
<dbReference type="PANTHER" id="PTHR24421:SF10">
    <property type="entry name" value="NITRATE_NITRITE SENSOR PROTEIN NARQ"/>
    <property type="match status" value="1"/>
</dbReference>
<reference evidence="12 14" key="2">
    <citation type="submission" date="2023-07" db="EMBL/GenBank/DDBJ databases">
        <title>Sequencing the genomes of 1000 actinobacteria strains.</title>
        <authorList>
            <person name="Klenk H.-P."/>
        </authorList>
    </citation>
    <scope>NUCLEOTIDE SEQUENCE [LARGE SCALE GENOMIC DNA]</scope>
    <source>
        <strain evidence="12 14">DSM 44724</strain>
    </source>
</reference>
<keyword evidence="9" id="KW-0812">Transmembrane</keyword>
<evidence type="ECO:0000256" key="9">
    <source>
        <dbReference type="SAM" id="Phobius"/>
    </source>
</evidence>
<keyword evidence="4" id="KW-0808">Transferase</keyword>
<dbReference type="SUPFAM" id="SSF55874">
    <property type="entry name" value="ATPase domain of HSP90 chaperone/DNA topoisomerase II/histidine kinase"/>
    <property type="match status" value="1"/>
</dbReference>
<evidence type="ECO:0000259" key="10">
    <source>
        <dbReference type="Pfam" id="PF07730"/>
    </source>
</evidence>
<organism evidence="11 13">
    <name type="scientific">Glycomyces lechevalierae</name>
    <dbReference type="NCBI Taxonomy" id="256034"/>
    <lineage>
        <taxon>Bacteria</taxon>
        <taxon>Bacillati</taxon>
        <taxon>Actinomycetota</taxon>
        <taxon>Actinomycetes</taxon>
        <taxon>Glycomycetales</taxon>
        <taxon>Glycomycetaceae</taxon>
        <taxon>Glycomyces</taxon>
    </lineage>
</organism>
<dbReference type="GO" id="GO:0000155">
    <property type="term" value="F:phosphorelay sensor kinase activity"/>
    <property type="evidence" value="ECO:0007669"/>
    <property type="project" value="InterPro"/>
</dbReference>
<dbReference type="PANTHER" id="PTHR24421">
    <property type="entry name" value="NITRATE/NITRITE SENSOR PROTEIN NARX-RELATED"/>
    <property type="match status" value="1"/>
</dbReference>
<dbReference type="EMBL" id="JAVDYD010000001">
    <property type="protein sequence ID" value="MDR7336604.1"/>
    <property type="molecule type" value="Genomic_DNA"/>
</dbReference>
<feature type="transmembrane region" description="Helical" evidence="9">
    <location>
        <begin position="125"/>
        <end position="144"/>
    </location>
</feature>
<dbReference type="Proteomes" id="UP001145799">
    <property type="component" value="Unassembled WGS sequence"/>
</dbReference>
<reference evidence="11" key="1">
    <citation type="submission" date="2022-12" db="EMBL/GenBank/DDBJ databases">
        <title>Gycomyces niveus sp.nov., a novel actinomycete isolated from soil in Shouguang.</title>
        <authorList>
            <person name="Yang X."/>
        </authorList>
    </citation>
    <scope>NUCLEOTIDE SEQUENCE</scope>
    <source>
        <strain evidence="11">DSM 44724</strain>
    </source>
</reference>
<dbReference type="InterPro" id="IPR036890">
    <property type="entry name" value="HATPase_C_sf"/>
</dbReference>
<evidence type="ECO:0000256" key="8">
    <source>
        <dbReference type="ARBA" id="ARBA00023012"/>
    </source>
</evidence>
<dbReference type="EC" id="2.7.13.3" evidence="2"/>
<protein>
    <recommendedName>
        <fullName evidence="2">histidine kinase</fullName>
        <ecNumber evidence="2">2.7.13.3</ecNumber>
    </recommendedName>
</protein>
<dbReference type="GO" id="GO:0046983">
    <property type="term" value="F:protein dimerization activity"/>
    <property type="evidence" value="ECO:0007669"/>
    <property type="project" value="InterPro"/>
</dbReference>
<proteinExistence type="predicted"/>
<keyword evidence="5" id="KW-0547">Nucleotide-binding</keyword>
<dbReference type="InterPro" id="IPR011712">
    <property type="entry name" value="Sig_transdc_His_kin_sub3_dim/P"/>
</dbReference>
<dbReference type="GO" id="GO:0005524">
    <property type="term" value="F:ATP binding"/>
    <property type="evidence" value="ECO:0007669"/>
    <property type="project" value="UniProtKB-KW"/>
</dbReference>
<evidence type="ECO:0000256" key="6">
    <source>
        <dbReference type="ARBA" id="ARBA00022777"/>
    </source>
</evidence>
<keyword evidence="7" id="KW-0067">ATP-binding</keyword>
<feature type="domain" description="Signal transduction histidine kinase subgroup 3 dimerisation and phosphoacceptor" evidence="10">
    <location>
        <begin position="206"/>
        <end position="270"/>
    </location>
</feature>
<keyword evidence="9" id="KW-0472">Membrane</keyword>
<evidence type="ECO:0000256" key="1">
    <source>
        <dbReference type="ARBA" id="ARBA00000085"/>
    </source>
</evidence>
<name>A0A9X3SWR8_9ACTN</name>
<evidence type="ECO:0000313" key="13">
    <source>
        <dbReference type="Proteomes" id="UP001145799"/>
    </source>
</evidence>
<evidence type="ECO:0000313" key="11">
    <source>
        <dbReference type="EMBL" id="MDA1387629.1"/>
    </source>
</evidence>
<keyword evidence="8" id="KW-0902">Two-component regulatory system</keyword>
<accession>A0A9X3SWR8</accession>
<evidence type="ECO:0000256" key="7">
    <source>
        <dbReference type="ARBA" id="ARBA00022840"/>
    </source>
</evidence>
<sequence>MRSDDPERILRAGMLPGLVDAAIDGTGPSGRARRTTRDSLVDAVFVLLAVAMGLVGLLAPGAHGTVYAVVSAVALALSCTALLVRRRYAVTLAAILIVASVWLPVVSGASLIALFTAAVHRRVSLVLPLVALAALSTLAQLRIGPELAEPLYWPAVAVTLLITLLVVGWGVATRARRQIVLMMAERIQRLQAEQEARLHAARQAVRERIARDMHDSLAHRLSLITMSAGALEFRGATPPEDMADMIGIVRTNAQLALAELREVVTALRDGESDAAAPGGTARLAERVAGLVDQARDSGQRVEYHWRVPDDLPAGLGESVFRVVQEGLSNARKHAPDSAVAMIGALDGPEITVDFVNDRGPERSGSDGNGLRGMTERVEAAGGTVSVADERHRFHLCARWPLHGEERSRV</sequence>
<feature type="transmembrane region" description="Helical" evidence="9">
    <location>
        <begin position="40"/>
        <end position="59"/>
    </location>
</feature>
<feature type="transmembrane region" description="Helical" evidence="9">
    <location>
        <begin position="65"/>
        <end position="84"/>
    </location>
</feature>
<comment type="caution">
    <text evidence="11">The sequence shown here is derived from an EMBL/GenBank/DDBJ whole genome shotgun (WGS) entry which is preliminary data.</text>
</comment>
<dbReference type="InterPro" id="IPR050482">
    <property type="entry name" value="Sensor_HK_TwoCompSys"/>
</dbReference>
<keyword evidence="6 11" id="KW-0418">Kinase</keyword>
<comment type="catalytic activity">
    <reaction evidence="1">
        <text>ATP + protein L-histidine = ADP + protein N-phospho-L-histidine.</text>
        <dbReference type="EC" id="2.7.13.3"/>
    </reaction>
</comment>
<dbReference type="Pfam" id="PF07730">
    <property type="entry name" value="HisKA_3"/>
    <property type="match status" value="1"/>
</dbReference>
<dbReference type="Gene3D" id="3.30.565.10">
    <property type="entry name" value="Histidine kinase-like ATPase, C-terminal domain"/>
    <property type="match status" value="1"/>
</dbReference>
<feature type="transmembrane region" description="Helical" evidence="9">
    <location>
        <begin position="91"/>
        <end position="119"/>
    </location>
</feature>
<gene>
    <name evidence="12" type="ORF">J2S69_000323</name>
    <name evidence="11" type="ORF">O2L01_21725</name>
</gene>
<dbReference type="EMBL" id="JAPZVQ010000017">
    <property type="protein sequence ID" value="MDA1387629.1"/>
    <property type="molecule type" value="Genomic_DNA"/>
</dbReference>
<dbReference type="AlphaFoldDB" id="A0A9X3SWR8"/>
<evidence type="ECO:0000256" key="2">
    <source>
        <dbReference type="ARBA" id="ARBA00012438"/>
    </source>
</evidence>
<dbReference type="CDD" id="cd16917">
    <property type="entry name" value="HATPase_UhpB-NarQ-NarX-like"/>
    <property type="match status" value="1"/>
</dbReference>
<dbReference type="Gene3D" id="1.20.5.1930">
    <property type="match status" value="1"/>
</dbReference>
<keyword evidence="3" id="KW-0597">Phosphoprotein</keyword>
<feature type="transmembrane region" description="Helical" evidence="9">
    <location>
        <begin position="151"/>
        <end position="172"/>
    </location>
</feature>
<evidence type="ECO:0000313" key="12">
    <source>
        <dbReference type="EMBL" id="MDR7336604.1"/>
    </source>
</evidence>
<dbReference type="RefSeq" id="WP_270124134.1">
    <property type="nucleotide sequence ID" value="NZ_BAAAOM010000002.1"/>
</dbReference>
<evidence type="ECO:0000313" key="14">
    <source>
        <dbReference type="Proteomes" id="UP001183604"/>
    </source>
</evidence>
<keyword evidence="14" id="KW-1185">Reference proteome</keyword>
<evidence type="ECO:0000256" key="5">
    <source>
        <dbReference type="ARBA" id="ARBA00022741"/>
    </source>
</evidence>
<evidence type="ECO:0000256" key="4">
    <source>
        <dbReference type="ARBA" id="ARBA00022679"/>
    </source>
</evidence>
<keyword evidence="9" id="KW-1133">Transmembrane helix</keyword>
<dbReference type="GO" id="GO:0016020">
    <property type="term" value="C:membrane"/>
    <property type="evidence" value="ECO:0007669"/>
    <property type="project" value="InterPro"/>
</dbReference>
<dbReference type="Proteomes" id="UP001183604">
    <property type="component" value="Unassembled WGS sequence"/>
</dbReference>